<feature type="transmembrane region" description="Helical" evidence="5">
    <location>
        <begin position="377"/>
        <end position="402"/>
    </location>
</feature>
<dbReference type="GO" id="GO:0016020">
    <property type="term" value="C:membrane"/>
    <property type="evidence" value="ECO:0007669"/>
    <property type="project" value="UniProtKB-SubCell"/>
</dbReference>
<feature type="transmembrane region" description="Helical" evidence="5">
    <location>
        <begin position="282"/>
        <end position="304"/>
    </location>
</feature>
<feature type="transmembrane region" description="Helical" evidence="5">
    <location>
        <begin position="545"/>
        <end position="568"/>
    </location>
</feature>
<feature type="transmembrane region" description="Helical" evidence="5">
    <location>
        <begin position="521"/>
        <end position="539"/>
    </location>
</feature>
<gene>
    <name evidence="7" type="ORF">OBRU01_19976</name>
</gene>
<feature type="transmembrane region" description="Helical" evidence="5">
    <location>
        <begin position="126"/>
        <end position="143"/>
    </location>
</feature>
<feature type="transmembrane region" description="Helical" evidence="5">
    <location>
        <begin position="691"/>
        <end position="712"/>
    </location>
</feature>
<dbReference type="InterPro" id="IPR011701">
    <property type="entry name" value="MFS"/>
</dbReference>
<evidence type="ECO:0000256" key="5">
    <source>
        <dbReference type="SAM" id="Phobius"/>
    </source>
</evidence>
<dbReference type="PANTHER" id="PTHR24064">
    <property type="entry name" value="SOLUTE CARRIER FAMILY 22 MEMBER"/>
    <property type="match status" value="1"/>
</dbReference>
<feature type="transmembrane region" description="Helical" evidence="5">
    <location>
        <begin position="183"/>
        <end position="205"/>
    </location>
</feature>
<feature type="transmembrane region" description="Helical" evidence="5">
    <location>
        <begin position="660"/>
        <end position="679"/>
    </location>
</feature>
<feature type="domain" description="Major facilitator superfamily (MFS) profile" evidence="6">
    <location>
        <begin position="420"/>
        <end position="830"/>
    </location>
</feature>
<evidence type="ECO:0000259" key="6">
    <source>
        <dbReference type="PROSITE" id="PS50850"/>
    </source>
</evidence>
<feature type="transmembrane region" description="Helical" evidence="5">
    <location>
        <begin position="252"/>
        <end position="270"/>
    </location>
</feature>
<feature type="transmembrane region" description="Helical" evidence="5">
    <location>
        <begin position="409"/>
        <end position="429"/>
    </location>
</feature>
<evidence type="ECO:0000313" key="7">
    <source>
        <dbReference type="EMBL" id="KOB67324.1"/>
    </source>
</evidence>
<feature type="transmembrane region" description="Helical" evidence="5">
    <location>
        <begin position="746"/>
        <end position="767"/>
    </location>
</feature>
<dbReference type="STRING" id="104452.A0A0L7KWA3"/>
<evidence type="ECO:0000256" key="1">
    <source>
        <dbReference type="ARBA" id="ARBA00004141"/>
    </source>
</evidence>
<organism evidence="7 8">
    <name type="scientific">Operophtera brumata</name>
    <name type="common">Winter moth</name>
    <name type="synonym">Phalaena brumata</name>
    <dbReference type="NCBI Taxonomy" id="104452"/>
    <lineage>
        <taxon>Eukaryota</taxon>
        <taxon>Metazoa</taxon>
        <taxon>Ecdysozoa</taxon>
        <taxon>Arthropoda</taxon>
        <taxon>Hexapoda</taxon>
        <taxon>Insecta</taxon>
        <taxon>Pterygota</taxon>
        <taxon>Neoptera</taxon>
        <taxon>Endopterygota</taxon>
        <taxon>Lepidoptera</taxon>
        <taxon>Glossata</taxon>
        <taxon>Ditrysia</taxon>
        <taxon>Geometroidea</taxon>
        <taxon>Geometridae</taxon>
        <taxon>Larentiinae</taxon>
        <taxon>Operophtera</taxon>
    </lineage>
</organism>
<feature type="transmembrane region" description="Helical" evidence="5">
    <location>
        <begin position="805"/>
        <end position="825"/>
    </location>
</feature>
<keyword evidence="8" id="KW-1185">Reference proteome</keyword>
<proteinExistence type="predicted"/>
<feature type="transmembrane region" description="Helical" evidence="5">
    <location>
        <begin position="719"/>
        <end position="740"/>
    </location>
</feature>
<evidence type="ECO:0000256" key="2">
    <source>
        <dbReference type="ARBA" id="ARBA00022692"/>
    </source>
</evidence>
<dbReference type="GO" id="GO:0022857">
    <property type="term" value="F:transmembrane transporter activity"/>
    <property type="evidence" value="ECO:0007669"/>
    <property type="project" value="InterPro"/>
</dbReference>
<feature type="transmembrane region" description="Helical" evidence="5">
    <location>
        <begin position="336"/>
        <end position="357"/>
    </location>
</feature>
<keyword evidence="4 5" id="KW-0472">Membrane</keyword>
<evidence type="ECO:0000313" key="8">
    <source>
        <dbReference type="Proteomes" id="UP000037510"/>
    </source>
</evidence>
<feature type="transmembrane region" description="Helical" evidence="5">
    <location>
        <begin position="779"/>
        <end position="799"/>
    </location>
</feature>
<sequence length="852" mass="94130">MSGKVSSEDPIETLIGRFGKYQSWILFLVTIGRLPTEFQLNNVVFVIPGVEYTCLDENANNGTNVCPCENPQYDQSAVVSSVTSEWDLICGSGSLASLAQSMMQVGILVGSLIYGHIADRYGRKQAALLSMVLEVLFIIVSAVVPDLWMFLICRFLIGTSVGGVMLCFYVLIVELSGKSFRPYAIGLQEISFVLGYFTLPIIAYFEVSTTGDIGSMGADIIILLANTGVSSMDTDRVTSYLDLFRTPKIRKYTIIIAFIWMFCASTFFGINQYMGRLEGNLYVNVMIAAASLAPGIIFVIIATLHFKRKVSVITSFSVAAISLLVFIFVPYSMRGAYLAFAIIGQLGAYTSFMQVYLYSSEVFPTVVRNSAMGFASVFARAGGFAAPFVVNIGVEWASILVFSDPIETLIGGFGWYQTWILFLLTVGAFPTDYQLNNVVFVIPGVEYTCLDENANNGTNVCPCENPQYDQSAIVSSVTSEWDLICGRGSLASLAQSIMQFGSLIGTLIYSQISDRYGRKKAALIPMALQIIFIICSAVAPTFWMFLIFRFLIGTSIGGVMLCSFVLLIELSGKSFRPYAMGLEEVSFILGYFTLPIIAYFVREWRYLQLVTSVPWLITWSNNRPTDKIENVINNLYEESIKNKEQQVSFLELFKTPKIRLYSIATAFIWMFCSTTYYGISQYIGLLEGNLYINIIIAAACHVPGILVVVFATRYFKRKISVISSLVVAAISLLVFIFMPYSLRGLYLAFAIIGQIGAYAAFVKMYLFSSEVFPTVMRNTALGFASVFAKAGAFVAPFVVNIGIEWVSILIFSGLALLAAVLCVLLPETKDIVLPNTIYETEQLNSNESKANK</sequence>
<dbReference type="AlphaFoldDB" id="A0A0L7KWA3"/>
<evidence type="ECO:0000256" key="4">
    <source>
        <dbReference type="ARBA" id="ARBA00023136"/>
    </source>
</evidence>
<feature type="transmembrane region" description="Helical" evidence="5">
    <location>
        <begin position="310"/>
        <end position="329"/>
    </location>
</feature>
<dbReference type="Proteomes" id="UP000037510">
    <property type="component" value="Unassembled WGS sequence"/>
</dbReference>
<keyword evidence="2 5" id="KW-0812">Transmembrane</keyword>
<dbReference type="InterPro" id="IPR020846">
    <property type="entry name" value="MFS_dom"/>
</dbReference>
<feature type="domain" description="Major facilitator superfamily (MFS) profile" evidence="6">
    <location>
        <begin position="25"/>
        <end position="429"/>
    </location>
</feature>
<reference evidence="7 8" key="1">
    <citation type="journal article" date="2015" name="Genome Biol. Evol.">
        <title>The genome of winter moth (Operophtera brumata) provides a genomic perspective on sexual dimorphism and phenology.</title>
        <authorList>
            <person name="Derks M.F."/>
            <person name="Smit S."/>
            <person name="Salis L."/>
            <person name="Schijlen E."/>
            <person name="Bossers A."/>
            <person name="Mateman C."/>
            <person name="Pijl A.S."/>
            <person name="de Ridder D."/>
            <person name="Groenen M.A."/>
            <person name="Visser M.E."/>
            <person name="Megens H.J."/>
        </authorList>
    </citation>
    <scope>NUCLEOTIDE SEQUENCE [LARGE SCALE GENOMIC DNA]</scope>
    <source>
        <strain evidence="7">WM2013NL</strain>
        <tissue evidence="7">Head and thorax</tissue>
    </source>
</reference>
<accession>A0A0L7KWA3</accession>
<dbReference type="SUPFAM" id="SSF103473">
    <property type="entry name" value="MFS general substrate transporter"/>
    <property type="match status" value="2"/>
</dbReference>
<feature type="transmembrane region" description="Helical" evidence="5">
    <location>
        <begin position="149"/>
        <end position="171"/>
    </location>
</feature>
<dbReference type="Pfam" id="PF07690">
    <property type="entry name" value="MFS_1"/>
    <property type="match status" value="2"/>
</dbReference>
<dbReference type="InterPro" id="IPR036259">
    <property type="entry name" value="MFS_trans_sf"/>
</dbReference>
<dbReference type="PROSITE" id="PS50850">
    <property type="entry name" value="MFS"/>
    <property type="match status" value="2"/>
</dbReference>
<comment type="caution">
    <text evidence="7">The sequence shown here is derived from an EMBL/GenBank/DDBJ whole genome shotgun (WGS) entry which is preliminary data.</text>
</comment>
<protein>
    <submittedName>
        <fullName evidence="7">Putative organic cation transporter</fullName>
    </submittedName>
</protein>
<keyword evidence="3 5" id="KW-1133">Transmembrane helix</keyword>
<evidence type="ECO:0000256" key="3">
    <source>
        <dbReference type="ARBA" id="ARBA00022989"/>
    </source>
</evidence>
<dbReference type="EMBL" id="JTDY01005148">
    <property type="protein sequence ID" value="KOB67324.1"/>
    <property type="molecule type" value="Genomic_DNA"/>
</dbReference>
<name>A0A0L7KWA3_OPEBR</name>
<dbReference type="Gene3D" id="1.20.1250.20">
    <property type="entry name" value="MFS general substrate transporter like domains"/>
    <property type="match status" value="4"/>
</dbReference>
<comment type="subcellular location">
    <subcellularLocation>
        <location evidence="1">Membrane</location>
        <topology evidence="1">Multi-pass membrane protein</topology>
    </subcellularLocation>
</comment>